<dbReference type="InterPro" id="IPR036291">
    <property type="entry name" value="NAD(P)-bd_dom_sf"/>
</dbReference>
<name>A0A285X2V2_9FLAO</name>
<dbReference type="AlphaFoldDB" id="A0A285X2V2"/>
<dbReference type="GO" id="GO:0005737">
    <property type="term" value="C:cytoplasm"/>
    <property type="evidence" value="ECO:0007669"/>
    <property type="project" value="TreeGrafter"/>
</dbReference>
<dbReference type="InterPro" id="IPR016040">
    <property type="entry name" value="NAD(P)-bd_dom"/>
</dbReference>
<gene>
    <name evidence="2" type="ORF">SAMN06296241_1198</name>
</gene>
<proteinExistence type="predicted"/>
<reference evidence="3" key="1">
    <citation type="submission" date="2017-09" db="EMBL/GenBank/DDBJ databases">
        <authorList>
            <person name="Varghese N."/>
            <person name="Submissions S."/>
        </authorList>
    </citation>
    <scope>NUCLEOTIDE SEQUENCE [LARGE SCALE GENOMIC DNA]</scope>
    <source>
        <strain evidence="3">CGMCC 1.12641</strain>
    </source>
</reference>
<dbReference type="Pfam" id="PF13460">
    <property type="entry name" value="NAD_binding_10"/>
    <property type="match status" value="1"/>
</dbReference>
<dbReference type="GO" id="GO:0004029">
    <property type="term" value="F:aldehyde dehydrogenase (NAD+) activity"/>
    <property type="evidence" value="ECO:0007669"/>
    <property type="project" value="TreeGrafter"/>
</dbReference>
<protein>
    <submittedName>
        <fullName evidence="2">Nucleoside-diphosphate-sugar epimerase</fullName>
    </submittedName>
</protein>
<dbReference type="Proteomes" id="UP000219193">
    <property type="component" value="Unassembled WGS sequence"/>
</dbReference>
<keyword evidence="3" id="KW-1185">Reference proteome</keyword>
<evidence type="ECO:0000259" key="1">
    <source>
        <dbReference type="Pfam" id="PF13460"/>
    </source>
</evidence>
<accession>A0A285X2V2</accession>
<organism evidence="2 3">
    <name type="scientific">Salinimicrobium sediminis</name>
    <dbReference type="NCBI Taxonomy" id="1343891"/>
    <lineage>
        <taxon>Bacteria</taxon>
        <taxon>Pseudomonadati</taxon>
        <taxon>Bacteroidota</taxon>
        <taxon>Flavobacteriia</taxon>
        <taxon>Flavobacteriales</taxon>
        <taxon>Flavobacteriaceae</taxon>
        <taxon>Salinimicrobium</taxon>
    </lineage>
</organism>
<sequence>MKPLKHISILGTGWLGLPLAKMLLAEDFSVKGSTTSAEKLPTLRNAGIKPYQIKVTSEGIEGDIADFLKATDVLVVDFPPGLRKDPKMDYSGAIRLLSEAVEASGVKKVIFVSSISVYEETENFTIYTEDTQPNASSASGKALISAEKIMLRNSVFDTTIIRFGGLIGAGRHPVKYLAGRTRLANPLGPVNLIHLKDCLQVIKKLLENDIFGEIYNAVYPLNPPREKYYKEKAREAGLEEPHFDHSKPSVGKVISASKGMRELGVEFQEGI</sequence>
<dbReference type="PANTHER" id="PTHR48079">
    <property type="entry name" value="PROTEIN YEEZ"/>
    <property type="match status" value="1"/>
</dbReference>
<evidence type="ECO:0000313" key="2">
    <source>
        <dbReference type="EMBL" id="SOC79667.1"/>
    </source>
</evidence>
<dbReference type="InterPro" id="IPR051783">
    <property type="entry name" value="NAD(P)-dependent_oxidoreduct"/>
</dbReference>
<dbReference type="EMBL" id="OCMF01000001">
    <property type="protein sequence ID" value="SOC79667.1"/>
    <property type="molecule type" value="Genomic_DNA"/>
</dbReference>
<dbReference type="Gene3D" id="3.40.50.720">
    <property type="entry name" value="NAD(P)-binding Rossmann-like Domain"/>
    <property type="match status" value="1"/>
</dbReference>
<dbReference type="SUPFAM" id="SSF51735">
    <property type="entry name" value="NAD(P)-binding Rossmann-fold domains"/>
    <property type="match status" value="1"/>
</dbReference>
<evidence type="ECO:0000313" key="3">
    <source>
        <dbReference type="Proteomes" id="UP000219193"/>
    </source>
</evidence>
<dbReference type="PANTHER" id="PTHR48079:SF6">
    <property type="entry name" value="NAD(P)-BINDING DOMAIN-CONTAINING PROTEIN-RELATED"/>
    <property type="match status" value="1"/>
</dbReference>
<feature type="domain" description="NAD(P)-binding" evidence="1">
    <location>
        <begin position="11"/>
        <end position="170"/>
    </location>
</feature>